<dbReference type="HOGENOM" id="CLU_2601698_0_0_6"/>
<evidence type="ECO:0000313" key="1">
    <source>
        <dbReference type="EMBL" id="CAH16278.1"/>
    </source>
</evidence>
<dbReference type="AlphaFoldDB" id="Q5WUX9"/>
<dbReference type="Proteomes" id="UP000002517">
    <property type="component" value="Chromosome"/>
</dbReference>
<organism evidence="1 2">
    <name type="scientific">Legionella pneumophila (strain Lens)</name>
    <dbReference type="NCBI Taxonomy" id="297245"/>
    <lineage>
        <taxon>Bacteria</taxon>
        <taxon>Pseudomonadati</taxon>
        <taxon>Pseudomonadota</taxon>
        <taxon>Gammaproteobacteria</taxon>
        <taxon>Legionellales</taxon>
        <taxon>Legionellaceae</taxon>
        <taxon>Legionella</taxon>
    </lineage>
</organism>
<accession>Q5WUX9</accession>
<dbReference type="EMBL" id="CR628337">
    <property type="protein sequence ID" value="CAH16278.1"/>
    <property type="molecule type" value="Genomic_DNA"/>
</dbReference>
<dbReference type="LegioList" id="lpl2038"/>
<gene>
    <name evidence="1" type="ordered locus">lpl2038</name>
</gene>
<evidence type="ECO:0000313" key="2">
    <source>
        <dbReference type="Proteomes" id="UP000002517"/>
    </source>
</evidence>
<proteinExistence type="predicted"/>
<protein>
    <submittedName>
        <fullName evidence="1">Uncharacterized protein</fullName>
    </submittedName>
</protein>
<name>Q5WUX9_LEGPL</name>
<reference evidence="1 2" key="1">
    <citation type="journal article" date="2004" name="Nat. Genet.">
        <title>Evidence in the Legionella pneumophila genome for exploitation of host cell functions and high genome plasticity.</title>
        <authorList>
            <person name="Cazalet C."/>
            <person name="Rusniok C."/>
            <person name="Bruggemann H."/>
            <person name="Zidane N."/>
            <person name="Magnier A."/>
            <person name="Ma L."/>
            <person name="Tichit M."/>
            <person name="Jarraud S."/>
            <person name="Bouchier C."/>
            <person name="Vandenesch F."/>
            <person name="Kunst F."/>
            <person name="Etienne J."/>
            <person name="Glaser P."/>
            <person name="Buchrieser C."/>
        </authorList>
    </citation>
    <scope>NUCLEOTIDE SEQUENCE [LARGE SCALE GENOMIC DNA]</scope>
    <source>
        <strain evidence="1 2">Lens</strain>
    </source>
</reference>
<dbReference type="KEGG" id="lpf:lpl2038"/>
<sequence length="79" mass="8814">MADLKLIITSPNARLNPLLLVEKTCSSMEMKSVRAGAILYSLIETCKYHQVDDFSWFKYVAYPHSTGSYPRENGGAATL</sequence>